<comment type="catalytic activity">
    <reaction evidence="3">
        <text>3'-dephospho-CoA + ATP = ADP + CoA + H(+)</text>
        <dbReference type="Rhea" id="RHEA:18245"/>
        <dbReference type="ChEBI" id="CHEBI:15378"/>
        <dbReference type="ChEBI" id="CHEBI:30616"/>
        <dbReference type="ChEBI" id="CHEBI:57287"/>
        <dbReference type="ChEBI" id="CHEBI:57328"/>
        <dbReference type="ChEBI" id="CHEBI:456216"/>
        <dbReference type="EC" id="2.7.1.24"/>
    </reaction>
</comment>
<gene>
    <name evidence="3" type="primary">coaE</name>
    <name evidence="5" type="ORF">FC23_GL000323</name>
</gene>
<keyword evidence="3" id="KW-0963">Cytoplasm</keyword>
<dbReference type="PANTHER" id="PTHR10695:SF46">
    <property type="entry name" value="BIFUNCTIONAL COENZYME A SYNTHASE-RELATED"/>
    <property type="match status" value="1"/>
</dbReference>
<dbReference type="CDD" id="cd02022">
    <property type="entry name" value="DPCK"/>
    <property type="match status" value="1"/>
</dbReference>
<dbReference type="OrthoDB" id="9812943at2"/>
<keyword evidence="6" id="KW-1185">Reference proteome</keyword>
<dbReference type="EMBL" id="AZFB01000010">
    <property type="protein sequence ID" value="KRL62379.1"/>
    <property type="molecule type" value="Genomic_DNA"/>
</dbReference>
<dbReference type="STRING" id="1122152.GCA_000425905_00037"/>
<sequence length="195" mass="22030">MTFFLGLTGGIASGKSTADEILKEKGITIVDCDQIAHELLEPGAENWQNIEGFFGPSFFKPNAELDRIKLGQFVFQDKTMLAKLNELTHPAINREVERQKQAAKSDICVVDMPLLFESDSQNQFDATLLIYVPKEMQIQRLMQRNKFTQEEANARVNSQMSTEEKLRLATYAVENTGTIESLSEKLEAIIKKIEV</sequence>
<comment type="pathway">
    <text evidence="3">Cofactor biosynthesis; coenzyme A biosynthesis; CoA from (R)-pantothenate: step 5/5.</text>
</comment>
<dbReference type="PANTHER" id="PTHR10695">
    <property type="entry name" value="DEPHOSPHO-COA KINASE-RELATED"/>
    <property type="match status" value="1"/>
</dbReference>
<accession>A0A0R1SAC9</accession>
<dbReference type="Pfam" id="PF01121">
    <property type="entry name" value="CoaE"/>
    <property type="match status" value="1"/>
</dbReference>
<evidence type="ECO:0000313" key="6">
    <source>
        <dbReference type="Proteomes" id="UP000051931"/>
    </source>
</evidence>
<dbReference type="Gene3D" id="3.40.50.300">
    <property type="entry name" value="P-loop containing nucleotide triphosphate hydrolases"/>
    <property type="match status" value="1"/>
</dbReference>
<comment type="similarity">
    <text evidence="3">Belongs to the CoaE family.</text>
</comment>
<dbReference type="AlphaFoldDB" id="A0A0R1SAC9"/>
<reference evidence="5 6" key="1">
    <citation type="journal article" date="2015" name="Genome Announc.">
        <title>Expanding the biotechnology potential of lactobacilli through comparative genomics of 213 strains and associated genera.</title>
        <authorList>
            <person name="Sun Z."/>
            <person name="Harris H.M."/>
            <person name="McCann A."/>
            <person name="Guo C."/>
            <person name="Argimon S."/>
            <person name="Zhang W."/>
            <person name="Yang X."/>
            <person name="Jeffery I.B."/>
            <person name="Cooney J.C."/>
            <person name="Kagawa T.F."/>
            <person name="Liu W."/>
            <person name="Song Y."/>
            <person name="Salvetti E."/>
            <person name="Wrobel A."/>
            <person name="Rasinkangas P."/>
            <person name="Parkhill J."/>
            <person name="Rea M.C."/>
            <person name="O'Sullivan O."/>
            <person name="Ritari J."/>
            <person name="Douillard F.P."/>
            <person name="Paul Ross R."/>
            <person name="Yang R."/>
            <person name="Briner A.E."/>
            <person name="Felis G.E."/>
            <person name="de Vos W.M."/>
            <person name="Barrangou R."/>
            <person name="Klaenhammer T.R."/>
            <person name="Caufield P.W."/>
            <person name="Cui Y."/>
            <person name="Zhang H."/>
            <person name="O'Toole P.W."/>
        </authorList>
    </citation>
    <scope>NUCLEOTIDE SEQUENCE [LARGE SCALE GENOMIC DNA]</scope>
    <source>
        <strain evidence="5 6">DSM 15354</strain>
    </source>
</reference>
<comment type="caution">
    <text evidence="5">The sequence shown here is derived from an EMBL/GenBank/DDBJ whole genome shotgun (WGS) entry which is preliminary data.</text>
</comment>
<dbReference type="NCBIfam" id="TIGR00152">
    <property type="entry name" value="dephospho-CoA kinase"/>
    <property type="match status" value="1"/>
</dbReference>
<dbReference type="GO" id="GO:0005737">
    <property type="term" value="C:cytoplasm"/>
    <property type="evidence" value="ECO:0007669"/>
    <property type="project" value="UniProtKB-SubCell"/>
</dbReference>
<evidence type="ECO:0000313" key="5">
    <source>
        <dbReference type="EMBL" id="KRL62379.1"/>
    </source>
</evidence>
<evidence type="ECO:0000256" key="4">
    <source>
        <dbReference type="NCBIfam" id="TIGR00152"/>
    </source>
</evidence>
<dbReference type="PATRIC" id="fig|1122152.4.peg.328"/>
<evidence type="ECO:0000256" key="3">
    <source>
        <dbReference type="HAMAP-Rule" id="MF_00376"/>
    </source>
</evidence>
<dbReference type="EC" id="2.7.1.24" evidence="3 4"/>
<dbReference type="PROSITE" id="PS51219">
    <property type="entry name" value="DPCK"/>
    <property type="match status" value="1"/>
</dbReference>
<proteinExistence type="inferred from homology"/>
<dbReference type="GO" id="GO:0015937">
    <property type="term" value="P:coenzyme A biosynthetic process"/>
    <property type="evidence" value="ECO:0007669"/>
    <property type="project" value="UniProtKB-UniRule"/>
</dbReference>
<dbReference type="Proteomes" id="UP000051931">
    <property type="component" value="Unassembled WGS sequence"/>
</dbReference>
<dbReference type="GO" id="GO:0005524">
    <property type="term" value="F:ATP binding"/>
    <property type="evidence" value="ECO:0007669"/>
    <property type="project" value="UniProtKB-UniRule"/>
</dbReference>
<comment type="subcellular location">
    <subcellularLocation>
        <location evidence="3">Cytoplasm</location>
    </subcellularLocation>
</comment>
<dbReference type="eggNOG" id="COG0237">
    <property type="taxonomic scope" value="Bacteria"/>
</dbReference>
<keyword evidence="3 5" id="KW-0418">Kinase</keyword>
<keyword evidence="1 3" id="KW-0547">Nucleotide-binding</keyword>
<protein>
    <recommendedName>
        <fullName evidence="3 4">Dephospho-CoA kinase</fullName>
        <ecNumber evidence="3 4">2.7.1.24</ecNumber>
    </recommendedName>
    <alternativeName>
        <fullName evidence="3">Dephosphocoenzyme A kinase</fullName>
    </alternativeName>
</protein>
<organism evidence="5 6">
    <name type="scientific">Lactobacillus psittaci DSM 15354</name>
    <dbReference type="NCBI Taxonomy" id="1122152"/>
    <lineage>
        <taxon>Bacteria</taxon>
        <taxon>Bacillati</taxon>
        <taxon>Bacillota</taxon>
        <taxon>Bacilli</taxon>
        <taxon>Lactobacillales</taxon>
        <taxon>Lactobacillaceae</taxon>
        <taxon>Lactobacillus</taxon>
    </lineage>
</organism>
<dbReference type="InterPro" id="IPR027417">
    <property type="entry name" value="P-loop_NTPase"/>
</dbReference>
<feature type="binding site" evidence="3">
    <location>
        <begin position="12"/>
        <end position="17"/>
    </location>
    <ligand>
        <name>ATP</name>
        <dbReference type="ChEBI" id="CHEBI:30616"/>
    </ligand>
</feature>
<keyword evidence="2 3" id="KW-0067">ATP-binding</keyword>
<evidence type="ECO:0000256" key="2">
    <source>
        <dbReference type="ARBA" id="ARBA00022840"/>
    </source>
</evidence>
<evidence type="ECO:0000256" key="1">
    <source>
        <dbReference type="ARBA" id="ARBA00022741"/>
    </source>
</evidence>
<dbReference type="GO" id="GO:0004140">
    <property type="term" value="F:dephospho-CoA kinase activity"/>
    <property type="evidence" value="ECO:0007669"/>
    <property type="project" value="UniProtKB-UniRule"/>
</dbReference>
<dbReference type="UniPathway" id="UPA00241">
    <property type="reaction ID" value="UER00356"/>
</dbReference>
<dbReference type="InterPro" id="IPR001977">
    <property type="entry name" value="Depp_CoAkinase"/>
</dbReference>
<dbReference type="RefSeq" id="WP_027825348.1">
    <property type="nucleotide sequence ID" value="NZ_AZFB01000010.1"/>
</dbReference>
<keyword evidence="3" id="KW-0808">Transferase</keyword>
<keyword evidence="3" id="KW-0173">Coenzyme A biosynthesis</keyword>
<comment type="function">
    <text evidence="3">Catalyzes the phosphorylation of the 3'-hydroxyl group of dephosphocoenzyme A to form coenzyme A.</text>
</comment>
<dbReference type="SUPFAM" id="SSF52540">
    <property type="entry name" value="P-loop containing nucleoside triphosphate hydrolases"/>
    <property type="match status" value="1"/>
</dbReference>
<dbReference type="HAMAP" id="MF_00376">
    <property type="entry name" value="Dephospho_CoA_kinase"/>
    <property type="match status" value="1"/>
</dbReference>
<name>A0A0R1SAC9_9LACO</name>